<dbReference type="AlphaFoldDB" id="A0A7R7FS81"/>
<evidence type="ECO:0000313" key="1">
    <source>
        <dbReference type="EMBL" id="BCO11373.1"/>
    </source>
</evidence>
<evidence type="ECO:0000313" key="2">
    <source>
        <dbReference type="Proteomes" id="UP000515472"/>
    </source>
</evidence>
<sequence length="42" mass="4157">MPLSPAELAVFGTLGGALVGGLSTAAVALINKRTEEKSISVS</sequence>
<organism evidence="1 2">
    <name type="scientific">Citrifermentans bremense</name>
    <dbReference type="NCBI Taxonomy" id="60035"/>
    <lineage>
        <taxon>Bacteria</taxon>
        <taxon>Pseudomonadati</taxon>
        <taxon>Thermodesulfobacteriota</taxon>
        <taxon>Desulfuromonadia</taxon>
        <taxon>Geobacterales</taxon>
        <taxon>Geobacteraceae</taxon>
        <taxon>Citrifermentans</taxon>
    </lineage>
</organism>
<proteinExistence type="predicted"/>
<accession>A0A7R7FS81</accession>
<name>A0A7R7FS81_9BACT</name>
<keyword evidence="2" id="KW-1185">Reference proteome</keyword>
<protein>
    <submittedName>
        <fullName evidence="1">Uncharacterized protein</fullName>
    </submittedName>
</protein>
<reference evidence="1 2" key="1">
    <citation type="submission" date="2020-06" db="EMBL/GenBank/DDBJ databases">
        <title>Interaction of electrochemicaly active bacteria, Geobacter bremensis R4 on different carbon anode.</title>
        <authorList>
            <person name="Meng L."/>
            <person name="Yoshida N."/>
        </authorList>
    </citation>
    <scope>NUCLEOTIDE SEQUENCE [LARGE SCALE GENOMIC DNA]</scope>
    <source>
        <strain evidence="1 2">R4</strain>
    </source>
</reference>
<dbReference type="Proteomes" id="UP000515472">
    <property type="component" value="Chromosome"/>
</dbReference>
<dbReference type="EMBL" id="AP023213">
    <property type="protein sequence ID" value="BCO11373.1"/>
    <property type="molecule type" value="Genomic_DNA"/>
</dbReference>
<gene>
    <name evidence="1" type="ORF">GEOBRER4_n1983</name>
</gene>